<feature type="transmembrane region" description="Helical" evidence="1">
    <location>
        <begin position="237"/>
        <end position="261"/>
    </location>
</feature>
<evidence type="ECO:0000313" key="2">
    <source>
        <dbReference type="EMBL" id="GJE87242.1"/>
    </source>
</evidence>
<accession>A0A9P3G355</accession>
<name>A0A9P3G355_9APHY</name>
<keyword evidence="1" id="KW-0472">Membrane</keyword>
<dbReference type="EMBL" id="BPQB01000006">
    <property type="protein sequence ID" value="GJE87242.1"/>
    <property type="molecule type" value="Genomic_DNA"/>
</dbReference>
<protein>
    <submittedName>
        <fullName evidence="2">Uncharacterized protein</fullName>
    </submittedName>
</protein>
<comment type="caution">
    <text evidence="2">The sequence shown here is derived from an EMBL/GenBank/DDBJ whole genome shotgun (WGS) entry which is preliminary data.</text>
</comment>
<organism evidence="2 3">
    <name type="scientific">Phanerochaete sordida</name>
    <dbReference type="NCBI Taxonomy" id="48140"/>
    <lineage>
        <taxon>Eukaryota</taxon>
        <taxon>Fungi</taxon>
        <taxon>Dikarya</taxon>
        <taxon>Basidiomycota</taxon>
        <taxon>Agaricomycotina</taxon>
        <taxon>Agaricomycetes</taxon>
        <taxon>Polyporales</taxon>
        <taxon>Phanerochaetaceae</taxon>
        <taxon>Phanerochaete</taxon>
    </lineage>
</organism>
<dbReference type="AlphaFoldDB" id="A0A9P3G355"/>
<evidence type="ECO:0000256" key="1">
    <source>
        <dbReference type="SAM" id="Phobius"/>
    </source>
</evidence>
<dbReference type="OrthoDB" id="3214103at2759"/>
<keyword evidence="1" id="KW-0812">Transmembrane</keyword>
<dbReference type="Proteomes" id="UP000703269">
    <property type="component" value="Unassembled WGS sequence"/>
</dbReference>
<proteinExistence type="predicted"/>
<feature type="transmembrane region" description="Helical" evidence="1">
    <location>
        <begin position="59"/>
        <end position="84"/>
    </location>
</feature>
<feature type="transmembrane region" description="Helical" evidence="1">
    <location>
        <begin position="281"/>
        <end position="309"/>
    </location>
</feature>
<sequence length="333" mass="36434">MEDPRLHALDMVGLIGQFVSQALAVVVIECIAFGIYTLLVICAITVIARVRSDLTAKKWVLLAACFAMYANAAGHLGVTLASVFEDDRRSNYIQQMVYQCLANAVVNDACSSLESLPASYYQSAVEITSFQTARSALLSINMLLGDIIVLWRAWVLWPNQRTVQACSSSIILVTTVMLIGTVTMDDGLTFLFFPIAIFLSLFTNIWSTALIVVRAWQHRQQIGAQLHGGSRTRAQTALLLLIESGVLYFLLWVPLAGYAIVDIAELYPGSLAFLPSDPGAHYLKAMMDVVSGALIDVVGMYPTAVILVAEVSHQHTQRMLSLNDITTVALARF</sequence>
<evidence type="ECO:0000313" key="3">
    <source>
        <dbReference type="Proteomes" id="UP000703269"/>
    </source>
</evidence>
<gene>
    <name evidence="2" type="ORF">PsYK624_033250</name>
</gene>
<keyword evidence="3" id="KW-1185">Reference proteome</keyword>
<keyword evidence="1" id="KW-1133">Transmembrane helix</keyword>
<feature type="transmembrane region" description="Helical" evidence="1">
    <location>
        <begin position="20"/>
        <end position="47"/>
    </location>
</feature>
<feature type="transmembrane region" description="Helical" evidence="1">
    <location>
        <begin position="190"/>
        <end position="216"/>
    </location>
</feature>
<feature type="transmembrane region" description="Helical" evidence="1">
    <location>
        <begin position="136"/>
        <end position="154"/>
    </location>
</feature>
<reference evidence="2 3" key="1">
    <citation type="submission" date="2021-08" db="EMBL/GenBank/DDBJ databases">
        <title>Draft Genome Sequence of Phanerochaete sordida strain YK-624.</title>
        <authorList>
            <person name="Mori T."/>
            <person name="Dohra H."/>
            <person name="Suzuki T."/>
            <person name="Kawagishi H."/>
            <person name="Hirai H."/>
        </authorList>
    </citation>
    <scope>NUCLEOTIDE SEQUENCE [LARGE SCALE GENOMIC DNA]</scope>
    <source>
        <strain evidence="2 3">YK-624</strain>
    </source>
</reference>
<feature type="transmembrane region" description="Helical" evidence="1">
    <location>
        <begin position="166"/>
        <end position="184"/>
    </location>
</feature>